<accession>A0ABY6NR34</accession>
<evidence type="ECO:0000256" key="2">
    <source>
        <dbReference type="ARBA" id="ARBA00022692"/>
    </source>
</evidence>
<gene>
    <name evidence="6" type="ORF">JRG66_00185</name>
</gene>
<comment type="subcellular location">
    <subcellularLocation>
        <location evidence="1">Endomembrane system</location>
        <topology evidence="1">Multi-pass membrane protein</topology>
    </subcellularLocation>
</comment>
<evidence type="ECO:0000313" key="6">
    <source>
        <dbReference type="EMBL" id="UZH55362.1"/>
    </source>
</evidence>
<keyword evidence="4 5" id="KW-0472">Membrane</keyword>
<evidence type="ECO:0000256" key="1">
    <source>
        <dbReference type="ARBA" id="ARBA00004127"/>
    </source>
</evidence>
<keyword evidence="7" id="KW-1185">Reference proteome</keyword>
<proteinExistence type="predicted"/>
<dbReference type="EMBL" id="CP069620">
    <property type="protein sequence ID" value="UZH55362.1"/>
    <property type="molecule type" value="Genomic_DNA"/>
</dbReference>
<keyword evidence="2 5" id="KW-0812">Transmembrane</keyword>
<dbReference type="InterPro" id="IPR007318">
    <property type="entry name" value="Phopholipid_MeTrfase"/>
</dbReference>
<dbReference type="PANTHER" id="PTHR43847">
    <property type="entry name" value="BLL3993 PROTEIN"/>
    <property type="match status" value="1"/>
</dbReference>
<reference evidence="6" key="1">
    <citation type="submission" date="2021-02" db="EMBL/GenBank/DDBJ databases">
        <title>Salinimicrobium sp. nov. isolated from seawater in Tongyeong, Republic of Korea.</title>
        <authorList>
            <person name="Lee S.-J."/>
        </authorList>
    </citation>
    <scope>NUCLEOTIDE SEQUENCE</scope>
    <source>
        <strain evidence="6">HN-2-9-2</strain>
    </source>
</reference>
<evidence type="ECO:0000256" key="5">
    <source>
        <dbReference type="SAM" id="Phobius"/>
    </source>
</evidence>
<feature type="transmembrane region" description="Helical" evidence="5">
    <location>
        <begin position="9"/>
        <end position="30"/>
    </location>
</feature>
<dbReference type="Proteomes" id="UP001163981">
    <property type="component" value="Chromosome"/>
</dbReference>
<feature type="transmembrane region" description="Helical" evidence="5">
    <location>
        <begin position="36"/>
        <end position="62"/>
    </location>
</feature>
<protein>
    <submittedName>
        <fullName evidence="6">Isoprenylcysteine carboxylmethyltransferase family protein</fullName>
    </submittedName>
</protein>
<sequence length="154" mass="17579">MAVPKKDKIFVALQVLLMLVWFIPVAAWHFELSNNLHGLGLGFAVIGFVLVLMAFVQLNSALSPFPSPVKGAKLITSGVFAFARHPIYTGIIFMAFGLSIWLGSGYKMLISLLLYLLFYFKSRYEEKLLLKIFPEYVFYKRNTGRFFPKFKGRI</sequence>
<dbReference type="PANTHER" id="PTHR43847:SF1">
    <property type="entry name" value="BLL3993 PROTEIN"/>
    <property type="match status" value="1"/>
</dbReference>
<name>A0ABY6NR34_9FLAO</name>
<organism evidence="6 7">
    <name type="scientific">Salinimicrobium tongyeongense</name>
    <dbReference type="NCBI Taxonomy" id="2809707"/>
    <lineage>
        <taxon>Bacteria</taxon>
        <taxon>Pseudomonadati</taxon>
        <taxon>Bacteroidota</taxon>
        <taxon>Flavobacteriia</taxon>
        <taxon>Flavobacteriales</taxon>
        <taxon>Flavobacteriaceae</taxon>
        <taxon>Salinimicrobium</taxon>
    </lineage>
</organism>
<dbReference type="InterPro" id="IPR052527">
    <property type="entry name" value="Metal_cation-efflux_comp"/>
</dbReference>
<evidence type="ECO:0000256" key="4">
    <source>
        <dbReference type="ARBA" id="ARBA00023136"/>
    </source>
</evidence>
<dbReference type="RefSeq" id="WP_265163719.1">
    <property type="nucleotide sequence ID" value="NZ_CP069620.1"/>
</dbReference>
<evidence type="ECO:0000313" key="7">
    <source>
        <dbReference type="Proteomes" id="UP001163981"/>
    </source>
</evidence>
<keyword evidence="3 5" id="KW-1133">Transmembrane helix</keyword>
<evidence type="ECO:0000256" key="3">
    <source>
        <dbReference type="ARBA" id="ARBA00022989"/>
    </source>
</evidence>
<dbReference type="Gene3D" id="1.20.120.1630">
    <property type="match status" value="1"/>
</dbReference>
<dbReference type="Pfam" id="PF04191">
    <property type="entry name" value="PEMT"/>
    <property type="match status" value="1"/>
</dbReference>
<feature type="transmembrane region" description="Helical" evidence="5">
    <location>
        <begin position="100"/>
        <end position="120"/>
    </location>
</feature>